<comment type="subcellular location">
    <subcellularLocation>
        <location evidence="1">Cytoplasm</location>
    </subcellularLocation>
</comment>
<dbReference type="OrthoDB" id="2017219at2759"/>
<dbReference type="InterPro" id="IPR036615">
    <property type="entry name" value="Mur_ligase_C_dom_sf"/>
</dbReference>
<dbReference type="InterPro" id="IPR004101">
    <property type="entry name" value="Mur_ligase_C"/>
</dbReference>
<dbReference type="UniPathway" id="UPA00219"/>
<dbReference type="InterPro" id="IPR036565">
    <property type="entry name" value="Mur-like_cat_sf"/>
</dbReference>
<dbReference type="Pfam" id="PF08245">
    <property type="entry name" value="Mur_ligase_M"/>
    <property type="match status" value="1"/>
</dbReference>
<dbReference type="SUPFAM" id="SSF53623">
    <property type="entry name" value="MurD-like peptide ligases, catalytic domain"/>
    <property type="match status" value="1"/>
</dbReference>
<evidence type="ECO:0000259" key="11">
    <source>
        <dbReference type="Pfam" id="PF08245"/>
    </source>
</evidence>
<dbReference type="Gene3D" id="3.90.190.20">
    <property type="entry name" value="Mur ligase, C-terminal domain"/>
    <property type="match status" value="1"/>
</dbReference>
<dbReference type="SUPFAM" id="SSF51984">
    <property type="entry name" value="MurCD N-terminal domain"/>
    <property type="match status" value="1"/>
</dbReference>
<reference evidence="12 13" key="1">
    <citation type="submission" date="2019-09" db="EMBL/GenBank/DDBJ databases">
        <title>A chromosome-level genome assembly of the Chinese tupelo Nyssa sinensis.</title>
        <authorList>
            <person name="Yang X."/>
            <person name="Kang M."/>
            <person name="Yang Y."/>
            <person name="Xiong H."/>
            <person name="Wang M."/>
            <person name="Zhang Z."/>
            <person name="Wang Z."/>
            <person name="Wu H."/>
            <person name="Ma T."/>
            <person name="Liu J."/>
            <person name="Xi Z."/>
        </authorList>
    </citation>
    <scope>NUCLEOTIDE SEQUENCE [LARGE SCALE GENOMIC DNA]</scope>
    <source>
        <strain evidence="12">J267</strain>
        <tissue evidence="12">Leaf</tissue>
    </source>
</reference>
<evidence type="ECO:0000256" key="5">
    <source>
        <dbReference type="ARBA" id="ARBA00022598"/>
    </source>
</evidence>
<dbReference type="GO" id="GO:0005524">
    <property type="term" value="F:ATP binding"/>
    <property type="evidence" value="ECO:0007669"/>
    <property type="project" value="UniProtKB-KW"/>
</dbReference>
<sequence>MESPAISPASSLHLPAISHIHTRRRPKFDALMLLEKIGLRCRSNGIRISVTASKESTGRILVSRSCTANKNQEAVDLYNRRAKGWVHFLGIGGSGLSALAMLAIKQDYEVSGSDIVWSSFMDGLKEAGARLSIGHSVLNIQKDNGLCLPNAIVVSSAIPQDNVEILHAESLGVPVYKRGYWLAKLTEHYNLIAVGGTHGKSTTASMLAYVLKAMGDDVTAVVGAHVPQFELGNIISGSGRNFVLEADEYDGCFLGLLPHIAVITNVEWEHVDIFQDEEAVKTIFRRFLKQIRVGGHLILCGDSIGAYTLLDQRKEGTLSDCSHRMQSSSELHSDSYRITTYGISSFNEWHASSVHPNAQGGSNYKLCYRGCPVADISLQIPGVHNVVNSLAVIATVIALFNDHTKNYELIDLLRFHLSNFKGVSRRFEMIGTICGCHIFDDYAHHPTEVCAVLQAARQRFPYKDLLVVFQPHTYSRLEALKNEFATALSGADQVVVTKIFAARETNVWNVSGKHLATSIIGPPAEYIPSLGDVVDKLALQILKDPDRETVILTLGAGDITIVGRKLLHKLQQRL</sequence>
<keyword evidence="4" id="KW-0963">Cytoplasm</keyword>
<feature type="domain" description="Mur ligase N-terminal catalytic" evidence="9">
    <location>
        <begin position="86"/>
        <end position="189"/>
    </location>
</feature>
<dbReference type="PANTHER" id="PTHR43445">
    <property type="entry name" value="UDP-N-ACETYLMURAMATE--L-ALANINE LIGASE-RELATED"/>
    <property type="match status" value="1"/>
</dbReference>
<dbReference type="NCBIfam" id="TIGR01082">
    <property type="entry name" value="murC"/>
    <property type="match status" value="1"/>
</dbReference>
<dbReference type="Pfam" id="PF01225">
    <property type="entry name" value="Mur_ligase"/>
    <property type="match status" value="1"/>
</dbReference>
<dbReference type="PANTHER" id="PTHR43445:SF3">
    <property type="entry name" value="UDP-N-ACETYLMURAMATE--L-ALANINE LIGASE"/>
    <property type="match status" value="1"/>
</dbReference>
<proteinExistence type="inferred from homology"/>
<evidence type="ECO:0000256" key="7">
    <source>
        <dbReference type="ARBA" id="ARBA00022840"/>
    </source>
</evidence>
<evidence type="ECO:0000256" key="8">
    <source>
        <dbReference type="ARBA" id="ARBA00047833"/>
    </source>
</evidence>
<dbReference type="HAMAP" id="MF_00046">
    <property type="entry name" value="MurC"/>
    <property type="match status" value="1"/>
</dbReference>
<feature type="domain" description="Mur ligase central" evidence="11">
    <location>
        <begin position="194"/>
        <end position="395"/>
    </location>
</feature>
<dbReference type="GO" id="GO:0005737">
    <property type="term" value="C:cytoplasm"/>
    <property type="evidence" value="ECO:0007669"/>
    <property type="project" value="UniProtKB-SubCell"/>
</dbReference>
<name>A0A5J5BBX6_9ASTE</name>
<comment type="catalytic activity">
    <reaction evidence="8">
        <text>UDP-N-acetyl-alpha-D-muramate + L-alanine + ATP = UDP-N-acetyl-alpha-D-muramoyl-L-alanine + ADP + phosphate + H(+)</text>
        <dbReference type="Rhea" id="RHEA:23372"/>
        <dbReference type="ChEBI" id="CHEBI:15378"/>
        <dbReference type="ChEBI" id="CHEBI:30616"/>
        <dbReference type="ChEBI" id="CHEBI:43474"/>
        <dbReference type="ChEBI" id="CHEBI:57972"/>
        <dbReference type="ChEBI" id="CHEBI:70757"/>
        <dbReference type="ChEBI" id="CHEBI:83898"/>
        <dbReference type="ChEBI" id="CHEBI:456216"/>
        <dbReference type="EC" id="6.3.2.8"/>
    </reaction>
</comment>
<dbReference type="EC" id="6.3.2.8" evidence="3"/>
<dbReference type="InterPro" id="IPR000713">
    <property type="entry name" value="Mur_ligase_N"/>
</dbReference>
<dbReference type="InterPro" id="IPR013221">
    <property type="entry name" value="Mur_ligase_cen"/>
</dbReference>
<organism evidence="12 13">
    <name type="scientific">Nyssa sinensis</name>
    <dbReference type="NCBI Taxonomy" id="561372"/>
    <lineage>
        <taxon>Eukaryota</taxon>
        <taxon>Viridiplantae</taxon>
        <taxon>Streptophyta</taxon>
        <taxon>Embryophyta</taxon>
        <taxon>Tracheophyta</taxon>
        <taxon>Spermatophyta</taxon>
        <taxon>Magnoliopsida</taxon>
        <taxon>eudicotyledons</taxon>
        <taxon>Gunneridae</taxon>
        <taxon>Pentapetalae</taxon>
        <taxon>asterids</taxon>
        <taxon>Cornales</taxon>
        <taxon>Nyssaceae</taxon>
        <taxon>Nyssa</taxon>
    </lineage>
</organism>
<dbReference type="InterPro" id="IPR005758">
    <property type="entry name" value="UDP-N-AcMur_Ala_ligase_MurC"/>
</dbReference>
<accession>A0A5J5BBX6</accession>
<dbReference type="Pfam" id="PF02875">
    <property type="entry name" value="Mur_ligase_C"/>
    <property type="match status" value="1"/>
</dbReference>
<gene>
    <name evidence="12" type="ORF">F0562_026648</name>
</gene>
<comment type="pathway">
    <text evidence="2">Cell wall biogenesis; peptidoglycan biosynthesis.</text>
</comment>
<keyword evidence="6" id="KW-0547">Nucleotide-binding</keyword>
<dbReference type="Proteomes" id="UP000325577">
    <property type="component" value="Linkage Group LG14"/>
</dbReference>
<dbReference type="AlphaFoldDB" id="A0A5J5BBX6"/>
<evidence type="ECO:0000259" key="9">
    <source>
        <dbReference type="Pfam" id="PF01225"/>
    </source>
</evidence>
<feature type="domain" description="Mur ligase C-terminal" evidence="10">
    <location>
        <begin position="425"/>
        <end position="557"/>
    </location>
</feature>
<dbReference type="GO" id="GO:0008763">
    <property type="term" value="F:UDP-N-acetylmuramate-L-alanine ligase activity"/>
    <property type="evidence" value="ECO:0007669"/>
    <property type="project" value="UniProtKB-EC"/>
</dbReference>
<evidence type="ECO:0000256" key="4">
    <source>
        <dbReference type="ARBA" id="ARBA00022490"/>
    </source>
</evidence>
<evidence type="ECO:0000256" key="6">
    <source>
        <dbReference type="ARBA" id="ARBA00022741"/>
    </source>
</evidence>
<dbReference type="EMBL" id="CM018037">
    <property type="protein sequence ID" value="KAA8539956.1"/>
    <property type="molecule type" value="Genomic_DNA"/>
</dbReference>
<evidence type="ECO:0000313" key="12">
    <source>
        <dbReference type="EMBL" id="KAA8539956.1"/>
    </source>
</evidence>
<keyword evidence="5" id="KW-0436">Ligase</keyword>
<keyword evidence="7" id="KW-0067">ATP-binding</keyword>
<dbReference type="Gene3D" id="3.40.1190.10">
    <property type="entry name" value="Mur-like, catalytic domain"/>
    <property type="match status" value="1"/>
</dbReference>
<evidence type="ECO:0000313" key="13">
    <source>
        <dbReference type="Proteomes" id="UP000325577"/>
    </source>
</evidence>
<evidence type="ECO:0000256" key="3">
    <source>
        <dbReference type="ARBA" id="ARBA00012211"/>
    </source>
</evidence>
<evidence type="ECO:0000259" key="10">
    <source>
        <dbReference type="Pfam" id="PF02875"/>
    </source>
</evidence>
<evidence type="ECO:0000256" key="2">
    <source>
        <dbReference type="ARBA" id="ARBA00004752"/>
    </source>
</evidence>
<dbReference type="InterPro" id="IPR050061">
    <property type="entry name" value="MurCDEF_pg_biosynth"/>
</dbReference>
<keyword evidence="13" id="KW-1185">Reference proteome</keyword>
<protein>
    <recommendedName>
        <fullName evidence="3">UDP-N-acetylmuramate--L-alanine ligase</fullName>
        <ecNumber evidence="3">6.3.2.8</ecNumber>
    </recommendedName>
</protein>
<dbReference type="SUPFAM" id="SSF53244">
    <property type="entry name" value="MurD-like peptide ligases, peptide-binding domain"/>
    <property type="match status" value="1"/>
</dbReference>
<dbReference type="Gene3D" id="3.40.50.720">
    <property type="entry name" value="NAD(P)-binding Rossmann-like Domain"/>
    <property type="match status" value="1"/>
</dbReference>
<evidence type="ECO:0000256" key="1">
    <source>
        <dbReference type="ARBA" id="ARBA00004496"/>
    </source>
</evidence>